<evidence type="ECO:0000313" key="3">
    <source>
        <dbReference type="Proteomes" id="UP001474421"/>
    </source>
</evidence>
<proteinExistence type="predicted"/>
<feature type="region of interest" description="Disordered" evidence="1">
    <location>
        <begin position="84"/>
        <end position="104"/>
    </location>
</feature>
<accession>A0AAW1BWG1</accession>
<name>A0AAW1BWG1_CROAD</name>
<sequence>MAEEKLATPQEKEGTESGGRNPLIVQVWTIRDCLTSPSHMKLELEEEIHQYWHSQWQEFLKNLAGLPAAAPPLEEDAKDLQFPLGGVKEEPSEESTEETRGESVLQRDLNASGKAWMGREKLDFCVKVKTEESLQMVDLESQWPFHLRQFDAEEHQEVSNP</sequence>
<evidence type="ECO:0000313" key="2">
    <source>
        <dbReference type="EMBL" id="KAK9405687.1"/>
    </source>
</evidence>
<reference evidence="2 3" key="1">
    <citation type="journal article" date="2024" name="Proc. Natl. Acad. Sci. U.S.A.">
        <title>The genetic regulatory architecture and epigenomic basis for age-related changes in rattlesnake venom.</title>
        <authorList>
            <person name="Hogan M.P."/>
            <person name="Holding M.L."/>
            <person name="Nystrom G.S."/>
            <person name="Colston T.J."/>
            <person name="Bartlett D.A."/>
            <person name="Mason A.J."/>
            <person name="Ellsworth S.A."/>
            <person name="Rautsaw R.M."/>
            <person name="Lawrence K.C."/>
            <person name="Strickland J.L."/>
            <person name="He B."/>
            <person name="Fraser P."/>
            <person name="Margres M.J."/>
            <person name="Gilbert D.M."/>
            <person name="Gibbs H.L."/>
            <person name="Parkinson C.L."/>
            <person name="Rokyta D.R."/>
        </authorList>
    </citation>
    <scope>NUCLEOTIDE SEQUENCE [LARGE SCALE GENOMIC DNA]</scope>
    <source>
        <strain evidence="2">DRR0105</strain>
    </source>
</reference>
<gene>
    <name evidence="2" type="ORF">NXF25_004461</name>
</gene>
<keyword evidence="3" id="KW-1185">Reference proteome</keyword>
<dbReference type="AlphaFoldDB" id="A0AAW1BWG1"/>
<dbReference type="EMBL" id="JAOTOJ010000002">
    <property type="protein sequence ID" value="KAK9405687.1"/>
    <property type="molecule type" value="Genomic_DNA"/>
</dbReference>
<feature type="region of interest" description="Disordered" evidence="1">
    <location>
        <begin position="1"/>
        <end position="21"/>
    </location>
</feature>
<evidence type="ECO:0000256" key="1">
    <source>
        <dbReference type="SAM" id="MobiDB-lite"/>
    </source>
</evidence>
<comment type="caution">
    <text evidence="2">The sequence shown here is derived from an EMBL/GenBank/DDBJ whole genome shotgun (WGS) entry which is preliminary data.</text>
</comment>
<organism evidence="2 3">
    <name type="scientific">Crotalus adamanteus</name>
    <name type="common">Eastern diamondback rattlesnake</name>
    <dbReference type="NCBI Taxonomy" id="8729"/>
    <lineage>
        <taxon>Eukaryota</taxon>
        <taxon>Metazoa</taxon>
        <taxon>Chordata</taxon>
        <taxon>Craniata</taxon>
        <taxon>Vertebrata</taxon>
        <taxon>Euteleostomi</taxon>
        <taxon>Lepidosauria</taxon>
        <taxon>Squamata</taxon>
        <taxon>Bifurcata</taxon>
        <taxon>Unidentata</taxon>
        <taxon>Episquamata</taxon>
        <taxon>Toxicofera</taxon>
        <taxon>Serpentes</taxon>
        <taxon>Colubroidea</taxon>
        <taxon>Viperidae</taxon>
        <taxon>Crotalinae</taxon>
        <taxon>Crotalus</taxon>
    </lineage>
</organism>
<protein>
    <submittedName>
        <fullName evidence="2">Uncharacterized protein</fullName>
    </submittedName>
</protein>
<feature type="compositionally biased region" description="Basic and acidic residues" evidence="1">
    <location>
        <begin position="1"/>
        <end position="15"/>
    </location>
</feature>
<dbReference type="Proteomes" id="UP001474421">
    <property type="component" value="Unassembled WGS sequence"/>
</dbReference>